<gene>
    <name evidence="2" type="ORF">QBC41DRAFT_350937</name>
</gene>
<proteinExistence type="predicted"/>
<dbReference type="Proteomes" id="UP001174997">
    <property type="component" value="Unassembled WGS sequence"/>
</dbReference>
<evidence type="ECO:0000313" key="2">
    <source>
        <dbReference type="EMBL" id="KAK0660453.1"/>
    </source>
</evidence>
<protein>
    <submittedName>
        <fullName evidence="2">Uncharacterized protein</fullName>
    </submittedName>
</protein>
<feature type="transmembrane region" description="Helical" evidence="1">
    <location>
        <begin position="145"/>
        <end position="166"/>
    </location>
</feature>
<dbReference type="GO" id="GO:0016020">
    <property type="term" value="C:membrane"/>
    <property type="evidence" value="ECO:0007669"/>
    <property type="project" value="TreeGrafter"/>
</dbReference>
<dbReference type="PANTHER" id="PTHR12242:SF1">
    <property type="entry name" value="MYND-TYPE DOMAIN-CONTAINING PROTEIN"/>
    <property type="match status" value="1"/>
</dbReference>
<name>A0AA39YXP2_9PEZI</name>
<dbReference type="AlphaFoldDB" id="A0AA39YXP2"/>
<evidence type="ECO:0000256" key="1">
    <source>
        <dbReference type="SAM" id="Phobius"/>
    </source>
</evidence>
<feature type="transmembrane region" description="Helical" evidence="1">
    <location>
        <begin position="53"/>
        <end position="72"/>
    </location>
</feature>
<dbReference type="EMBL" id="JAULSY010000166">
    <property type="protein sequence ID" value="KAK0660453.1"/>
    <property type="molecule type" value="Genomic_DNA"/>
</dbReference>
<sequence>MSIEERAPLLSSRQGLPVAIGSSTVQDHPIFLRVCHSPWPCVSQSALVYLRGLIFWYLTGLAGMLFRYKFHYEYPQDEGKSNWSILFEFSSLAYLLLWLYHLVAFSWSFTHLFYPDIDEDDNRWESVVLKTMSPPLQHPKSRKRFYFSIFYTIAHVFIFINSLHYWSLLVPKGYGHFPQGEGGESVSVSSWKEFWGNGWFEPFCILNLYSGTSLIALFEIFVLNSIKRQVPVPAHVFATGFFLSAYLGWAAFGKLFTGLYPYFWMDPEITEKTEYIASYVSGFVGLGPTVFAFMYGLIGMRENLTQKDGQDKKQSTQSNSLVEE</sequence>
<keyword evidence="3" id="KW-1185">Reference proteome</keyword>
<keyword evidence="1" id="KW-0812">Transmembrane</keyword>
<feature type="transmembrane region" description="Helical" evidence="1">
    <location>
        <begin position="234"/>
        <end position="256"/>
    </location>
</feature>
<feature type="transmembrane region" description="Helical" evidence="1">
    <location>
        <begin position="199"/>
        <end position="222"/>
    </location>
</feature>
<keyword evidence="1" id="KW-0472">Membrane</keyword>
<evidence type="ECO:0000313" key="3">
    <source>
        <dbReference type="Proteomes" id="UP001174997"/>
    </source>
</evidence>
<feature type="transmembrane region" description="Helical" evidence="1">
    <location>
        <begin position="92"/>
        <end position="114"/>
    </location>
</feature>
<reference evidence="2" key="1">
    <citation type="submission" date="2023-06" db="EMBL/GenBank/DDBJ databases">
        <title>Genome-scale phylogeny and comparative genomics of the fungal order Sordariales.</title>
        <authorList>
            <consortium name="Lawrence Berkeley National Laboratory"/>
            <person name="Hensen N."/>
            <person name="Bonometti L."/>
            <person name="Westerberg I."/>
            <person name="Brannstrom I.O."/>
            <person name="Guillou S."/>
            <person name="Cros-Aarteil S."/>
            <person name="Calhoun S."/>
            <person name="Haridas S."/>
            <person name="Kuo A."/>
            <person name="Mondo S."/>
            <person name="Pangilinan J."/>
            <person name="Riley R."/>
            <person name="Labutti K."/>
            <person name="Andreopoulos B."/>
            <person name="Lipzen A."/>
            <person name="Chen C."/>
            <person name="Yanf M."/>
            <person name="Daum C."/>
            <person name="Ng V."/>
            <person name="Clum A."/>
            <person name="Steindorff A."/>
            <person name="Ohm R."/>
            <person name="Martin F."/>
            <person name="Silar P."/>
            <person name="Natvig D."/>
            <person name="Lalanne C."/>
            <person name="Gautier V."/>
            <person name="Ament-Velasquez S.L."/>
            <person name="Kruys A."/>
            <person name="Hutchinson M.I."/>
            <person name="Powell A.J."/>
            <person name="Barry K."/>
            <person name="Miller A.N."/>
            <person name="Grigoriev I.V."/>
            <person name="Debuchy R."/>
            <person name="Gladieux P."/>
            <person name="Thoren M.H."/>
            <person name="Johannesson H."/>
        </authorList>
    </citation>
    <scope>NUCLEOTIDE SEQUENCE</scope>
    <source>
        <strain evidence="2">CBS 307.81</strain>
    </source>
</reference>
<organism evidence="2 3">
    <name type="scientific">Cercophora samala</name>
    <dbReference type="NCBI Taxonomy" id="330535"/>
    <lineage>
        <taxon>Eukaryota</taxon>
        <taxon>Fungi</taxon>
        <taxon>Dikarya</taxon>
        <taxon>Ascomycota</taxon>
        <taxon>Pezizomycotina</taxon>
        <taxon>Sordariomycetes</taxon>
        <taxon>Sordariomycetidae</taxon>
        <taxon>Sordariales</taxon>
        <taxon>Lasiosphaeriaceae</taxon>
        <taxon>Cercophora</taxon>
    </lineage>
</organism>
<keyword evidence="1" id="KW-1133">Transmembrane helix</keyword>
<dbReference type="PANTHER" id="PTHR12242">
    <property type="entry name" value="OS02G0130600 PROTEIN-RELATED"/>
    <property type="match status" value="1"/>
</dbReference>
<feature type="transmembrane region" description="Helical" evidence="1">
    <location>
        <begin position="276"/>
        <end position="298"/>
    </location>
</feature>
<comment type="caution">
    <text evidence="2">The sequence shown here is derived from an EMBL/GenBank/DDBJ whole genome shotgun (WGS) entry which is preliminary data.</text>
</comment>
<accession>A0AA39YXP2</accession>